<dbReference type="AlphaFoldDB" id="A0A2Z2K7D5"/>
<dbReference type="EMBL" id="CP021780">
    <property type="protein sequence ID" value="ASA20914.1"/>
    <property type="molecule type" value="Genomic_DNA"/>
</dbReference>
<accession>A0A2Z2K7D5</accession>
<proteinExistence type="predicted"/>
<gene>
    <name evidence="1" type="ORF">B9T62_09030</name>
</gene>
<evidence type="ECO:0000313" key="2">
    <source>
        <dbReference type="Proteomes" id="UP000249890"/>
    </source>
</evidence>
<dbReference type="OrthoDB" id="2900194at2"/>
<dbReference type="KEGG" id="pdh:B9T62_09030"/>
<sequence>MSENDKYFEDNLASQGTSFYLRDESDHSWAVMEHVFEKMKLRGWFIQTDQRILRDYTCLAKDHFEGQKGDLKFKAEKYRIGFKIEFFQEINTVNRSGGYYDFEKLKLMPYLLRLSFLTELKHIKETCKADGYMDQSKPVIARAFDKVMDHIKSSCHYREGKELPEYEVPSYNSKDKGGKRIKNGEVKYFRDHKGCLQRGTVYHNINNMWWVILHEHKYRNIASFEFFDLDSEENRKRKLIKKSGHHKPAARIKFNETATSQISKECKGIGKLGRLMKANEMLAKLYKFDWTSRHFAFELKSNGRLSLVEIESKAWGNHTVHENPIKLSLYGRELPMSGTESYWVKALREYVVHGKRTVTEWFCKDSNGQGPDAHYWPEVRKLAWEIGALVS</sequence>
<dbReference type="RefSeq" id="WP_087914930.1">
    <property type="nucleotide sequence ID" value="NZ_CP021780.1"/>
</dbReference>
<organism evidence="1 2">
    <name type="scientific">Paenibacillus donghaensis</name>
    <dbReference type="NCBI Taxonomy" id="414771"/>
    <lineage>
        <taxon>Bacteria</taxon>
        <taxon>Bacillati</taxon>
        <taxon>Bacillota</taxon>
        <taxon>Bacilli</taxon>
        <taxon>Bacillales</taxon>
        <taxon>Paenibacillaceae</taxon>
        <taxon>Paenibacillus</taxon>
    </lineage>
</organism>
<reference evidence="1 2" key="1">
    <citation type="submission" date="2017-06" db="EMBL/GenBank/DDBJ databases">
        <title>Complete genome sequence of Paenibacillus donghaensis KCTC 13049T isolated from East Sea sediment, South Korea.</title>
        <authorList>
            <person name="Jung B.K."/>
            <person name="Hong S.-J."/>
            <person name="Shin J.-H."/>
        </authorList>
    </citation>
    <scope>NUCLEOTIDE SEQUENCE [LARGE SCALE GENOMIC DNA]</scope>
    <source>
        <strain evidence="1 2">KCTC 13049</strain>
    </source>
</reference>
<dbReference type="Proteomes" id="UP000249890">
    <property type="component" value="Chromosome"/>
</dbReference>
<keyword evidence="2" id="KW-1185">Reference proteome</keyword>
<evidence type="ECO:0000313" key="1">
    <source>
        <dbReference type="EMBL" id="ASA20914.1"/>
    </source>
</evidence>
<protein>
    <submittedName>
        <fullName evidence="1">Uncharacterized protein</fullName>
    </submittedName>
</protein>
<name>A0A2Z2K7D5_9BACL</name>